<proteinExistence type="predicted"/>
<reference evidence="2" key="1">
    <citation type="submission" date="2020-08" db="EMBL/GenBank/DDBJ databases">
        <title>Multicomponent nature underlies the extraordinary mechanical properties of spider dragline silk.</title>
        <authorList>
            <person name="Kono N."/>
            <person name="Nakamura H."/>
            <person name="Mori M."/>
            <person name="Yoshida Y."/>
            <person name="Ohtoshi R."/>
            <person name="Malay A.D."/>
            <person name="Moran D.A.P."/>
            <person name="Tomita M."/>
            <person name="Numata K."/>
            <person name="Arakawa K."/>
        </authorList>
    </citation>
    <scope>NUCLEOTIDE SEQUENCE</scope>
</reference>
<comment type="caution">
    <text evidence="2">The sequence shown here is derived from an EMBL/GenBank/DDBJ whole genome shotgun (WGS) entry which is preliminary data.</text>
</comment>
<name>A0A8X6UIX2_NEPPI</name>
<dbReference type="EMBL" id="BMAW01030039">
    <property type="protein sequence ID" value="GFU14769.1"/>
    <property type="molecule type" value="Genomic_DNA"/>
</dbReference>
<protein>
    <submittedName>
        <fullName evidence="2">Uncharacterized protein</fullName>
    </submittedName>
</protein>
<accession>A0A8X6UIX2</accession>
<keyword evidence="3" id="KW-1185">Reference proteome</keyword>
<feature type="compositionally biased region" description="Basic and acidic residues" evidence="1">
    <location>
        <begin position="54"/>
        <end position="67"/>
    </location>
</feature>
<evidence type="ECO:0000256" key="1">
    <source>
        <dbReference type="SAM" id="MobiDB-lite"/>
    </source>
</evidence>
<evidence type="ECO:0000313" key="2">
    <source>
        <dbReference type="EMBL" id="GFU14769.1"/>
    </source>
</evidence>
<dbReference type="AlphaFoldDB" id="A0A8X6UIX2"/>
<feature type="region of interest" description="Disordered" evidence="1">
    <location>
        <begin position="54"/>
        <end position="79"/>
    </location>
</feature>
<evidence type="ECO:0000313" key="3">
    <source>
        <dbReference type="Proteomes" id="UP000887013"/>
    </source>
</evidence>
<dbReference type="Proteomes" id="UP000887013">
    <property type="component" value="Unassembled WGS sequence"/>
</dbReference>
<organism evidence="2 3">
    <name type="scientific">Nephila pilipes</name>
    <name type="common">Giant wood spider</name>
    <name type="synonym">Nephila maculata</name>
    <dbReference type="NCBI Taxonomy" id="299642"/>
    <lineage>
        <taxon>Eukaryota</taxon>
        <taxon>Metazoa</taxon>
        <taxon>Ecdysozoa</taxon>
        <taxon>Arthropoda</taxon>
        <taxon>Chelicerata</taxon>
        <taxon>Arachnida</taxon>
        <taxon>Araneae</taxon>
        <taxon>Araneomorphae</taxon>
        <taxon>Entelegynae</taxon>
        <taxon>Araneoidea</taxon>
        <taxon>Nephilidae</taxon>
        <taxon>Nephila</taxon>
    </lineage>
</organism>
<sequence>MFITVFIGTRRINKIQTLKCDPKGIVEGPGSNRVFPLVRLFLLKKILDRCQGRKFERPAPKKEDYRHQQNNFPQEEDLR</sequence>
<gene>
    <name evidence="2" type="ORF">NPIL_509821</name>
</gene>